<dbReference type="RefSeq" id="WP_200312370.1">
    <property type="nucleotide sequence ID" value="NZ_JAENIM010000045.1"/>
</dbReference>
<comment type="caution">
    <text evidence="1">The sequence shown here is derived from an EMBL/GenBank/DDBJ whole genome shotgun (WGS) entry which is preliminary data.</text>
</comment>
<proteinExistence type="predicted"/>
<sequence>MSLAKWIYLAASCGGLALGYGLGNSQRGGEMAESNLAGDAQQLAKPSKRKRSSSAQDVTRQYWQHLSKSGLSSEQKVQLAVDELMALYSEYNPTQPMADTNELMIYQLMIFEGLNAAEFQLTMDALMAQLASGPIKNCSANFWLQPYSSWAEIDPSAAFHHALVHSQVDLSIWPDRVMNMWAQNDFDAAEAWYIQSCAQGNLSQQMAERLHHELLEGLVHSDLTRAIQRCLKQPESSSDLQRTMRSAIFLRREELQKMILSHDDDTEVEELLEVAAGLMPEGEFESFLAPFEQLDDDFCVSASSQKSSILYDEFDRSSWLVSAEGMKSELAALEAGEQAGYGLMISVVTLLNSSPDEAMVMLDQYGDKLDEVNIIKEQLNRGDVGFSMHLLERIDDPVLQQKLYRKHYQQFVKESPRGAEQWLSRQEADLQSLLGEEGQP</sequence>
<gene>
    <name evidence="1" type="ORF">JIN82_14425</name>
</gene>
<accession>A0A8J7SLH0</accession>
<evidence type="ECO:0000313" key="1">
    <source>
        <dbReference type="EMBL" id="MBK1792356.1"/>
    </source>
</evidence>
<organism evidence="1 2">
    <name type="scientific">Persicirhabdus sediminis</name>
    <dbReference type="NCBI Taxonomy" id="454144"/>
    <lineage>
        <taxon>Bacteria</taxon>
        <taxon>Pseudomonadati</taxon>
        <taxon>Verrucomicrobiota</taxon>
        <taxon>Verrucomicrobiia</taxon>
        <taxon>Verrucomicrobiales</taxon>
        <taxon>Verrucomicrobiaceae</taxon>
        <taxon>Persicirhabdus</taxon>
    </lineage>
</organism>
<evidence type="ECO:0000313" key="2">
    <source>
        <dbReference type="Proteomes" id="UP000624703"/>
    </source>
</evidence>
<dbReference type="Proteomes" id="UP000624703">
    <property type="component" value="Unassembled WGS sequence"/>
</dbReference>
<name>A0A8J7SLH0_9BACT</name>
<protein>
    <submittedName>
        <fullName evidence="1">Uncharacterized protein</fullName>
    </submittedName>
</protein>
<reference evidence="1" key="1">
    <citation type="submission" date="2021-01" db="EMBL/GenBank/DDBJ databases">
        <title>Modified the classification status of verrucomicrobia.</title>
        <authorList>
            <person name="Feng X."/>
        </authorList>
    </citation>
    <scope>NUCLEOTIDE SEQUENCE</scope>
    <source>
        <strain evidence="1">_KCTC 22039</strain>
    </source>
</reference>
<keyword evidence="2" id="KW-1185">Reference proteome</keyword>
<dbReference type="EMBL" id="JAENIM010000045">
    <property type="protein sequence ID" value="MBK1792356.1"/>
    <property type="molecule type" value="Genomic_DNA"/>
</dbReference>
<dbReference type="AlphaFoldDB" id="A0A8J7SLH0"/>